<feature type="domain" description="Wadjet protein JetD C-terminal" evidence="1">
    <location>
        <begin position="235"/>
        <end position="389"/>
    </location>
</feature>
<proteinExistence type="predicted"/>
<reference evidence="3" key="1">
    <citation type="submission" date="2016-10" db="EMBL/GenBank/DDBJ databases">
        <authorList>
            <person name="Varghese N."/>
            <person name="Submissions S."/>
        </authorList>
    </citation>
    <scope>NUCLEOTIDE SEQUENCE [LARGE SCALE GENOMIC DNA]</scope>
    <source>
        <strain evidence="3">MO64</strain>
    </source>
</reference>
<dbReference type="EMBL" id="FOSR01000003">
    <property type="protein sequence ID" value="SFK49161.1"/>
    <property type="molecule type" value="Genomic_DNA"/>
</dbReference>
<keyword evidence="3" id="KW-1185">Reference proteome</keyword>
<gene>
    <name evidence="2" type="ORF">SAMN05192579_103178</name>
</gene>
<dbReference type="Proteomes" id="UP000198725">
    <property type="component" value="Unassembled WGS sequence"/>
</dbReference>
<dbReference type="RefSeq" id="WP_092702066.1">
    <property type="nucleotide sequence ID" value="NZ_FOSR01000003.1"/>
</dbReference>
<accession>A0A1I3ZZN2</accession>
<sequence length="400" mass="43313">MSAARSVLERLLRRAESARLRGADEHVSLPMGSTREYTDLRSLAELERFHAEVALAERDGAVSVQREARSGDGSRLLRLRVADLPALARHLDVPLLGDRVTEAASRLAAWVERFPVLADVLDAWRSGRKLRSCGPEAARDLADAAIAVAARADDADHERILRRESVRLFGDSKRLEKLTTWLELLVTGELAATGLSKEEVWSAIGLRREPQPLLISGCGRVVLTDASVPLVRPYLGLPVESVQSVAVTADYVLSIENLASFHDAALSPDAAAGLLLYTGGMPSPAWRTAYARILGSLPSTCPVYHWGDVDEGGFRIAAVLAGVARGAGRVLQPWLMSPTDLDASVLRVADVPSASVLAAMRHWASRAGWESLAQALAQRPTRLEQERLDPVMPAPESSTR</sequence>
<evidence type="ECO:0000259" key="1">
    <source>
        <dbReference type="Pfam" id="PF09983"/>
    </source>
</evidence>
<dbReference type="InterPro" id="IPR024534">
    <property type="entry name" value="JetD_C"/>
</dbReference>
<protein>
    <recommendedName>
        <fullName evidence="1">Wadjet protein JetD C-terminal domain-containing protein</fullName>
    </recommendedName>
</protein>
<organism evidence="2 3">
    <name type="scientific">Rhodanobacter glycinis</name>
    <dbReference type="NCBI Taxonomy" id="582702"/>
    <lineage>
        <taxon>Bacteria</taxon>
        <taxon>Pseudomonadati</taxon>
        <taxon>Pseudomonadota</taxon>
        <taxon>Gammaproteobacteria</taxon>
        <taxon>Lysobacterales</taxon>
        <taxon>Rhodanobacteraceae</taxon>
        <taxon>Rhodanobacter</taxon>
    </lineage>
</organism>
<evidence type="ECO:0000313" key="3">
    <source>
        <dbReference type="Proteomes" id="UP000198725"/>
    </source>
</evidence>
<dbReference type="Pfam" id="PF09983">
    <property type="entry name" value="JetD_C"/>
    <property type="match status" value="1"/>
</dbReference>
<name>A0A1I3ZZN2_9GAMM</name>
<dbReference type="AlphaFoldDB" id="A0A1I3ZZN2"/>
<evidence type="ECO:0000313" key="2">
    <source>
        <dbReference type="EMBL" id="SFK49161.1"/>
    </source>
</evidence>